<dbReference type="InterPro" id="IPR037401">
    <property type="entry name" value="SnoaL-like"/>
</dbReference>
<dbReference type="Pfam" id="PF13577">
    <property type="entry name" value="SnoaL_4"/>
    <property type="match status" value="1"/>
</dbReference>
<evidence type="ECO:0000313" key="3">
    <source>
        <dbReference type="Proteomes" id="UP000345637"/>
    </source>
</evidence>
<proteinExistence type="predicted"/>
<accession>A0A485BSD6</accession>
<dbReference type="EMBL" id="CAADJE010000025">
    <property type="protein sequence ID" value="VFS75273.1"/>
    <property type="molecule type" value="Genomic_DNA"/>
</dbReference>
<evidence type="ECO:0000259" key="1">
    <source>
        <dbReference type="Pfam" id="PF13577"/>
    </source>
</evidence>
<protein>
    <recommendedName>
        <fullName evidence="1">SnoaL-like domain-containing protein</fullName>
    </recommendedName>
</protein>
<dbReference type="InterPro" id="IPR032710">
    <property type="entry name" value="NTF2-like_dom_sf"/>
</dbReference>
<dbReference type="Proteomes" id="UP000345637">
    <property type="component" value="Unassembled WGS sequence"/>
</dbReference>
<gene>
    <name evidence="2" type="ORF">NCTC12998_04617</name>
</gene>
<reference evidence="2 3" key="1">
    <citation type="submission" date="2019-03" db="EMBL/GenBank/DDBJ databases">
        <authorList>
            <consortium name="Pathogen Informatics"/>
        </authorList>
    </citation>
    <scope>NUCLEOTIDE SEQUENCE [LARGE SCALE GENOMIC DNA]</scope>
    <source>
        <strain evidence="2 3">NCTC12998</strain>
    </source>
</reference>
<organism evidence="2 3">
    <name type="scientific">Raoultella planticola</name>
    <name type="common">Klebsiella planticola</name>
    <dbReference type="NCBI Taxonomy" id="575"/>
    <lineage>
        <taxon>Bacteria</taxon>
        <taxon>Pseudomonadati</taxon>
        <taxon>Pseudomonadota</taxon>
        <taxon>Gammaproteobacteria</taxon>
        <taxon>Enterobacterales</taxon>
        <taxon>Enterobacteriaceae</taxon>
        <taxon>Klebsiella/Raoultella group</taxon>
        <taxon>Raoultella</taxon>
    </lineage>
</organism>
<dbReference type="AlphaFoldDB" id="A0A485BSD6"/>
<name>A0A485BSD6_RAOPL</name>
<feature type="domain" description="SnoaL-like" evidence="1">
    <location>
        <begin position="14"/>
        <end position="99"/>
    </location>
</feature>
<dbReference type="Gene3D" id="3.10.450.50">
    <property type="match status" value="1"/>
</dbReference>
<evidence type="ECO:0000313" key="2">
    <source>
        <dbReference type="EMBL" id="VFS75273.1"/>
    </source>
</evidence>
<dbReference type="SUPFAM" id="SSF54427">
    <property type="entry name" value="NTF2-like"/>
    <property type="match status" value="1"/>
</dbReference>
<sequence>MHLCDDLSYPDIAQEIANLFCEDAIWEGPRQFIPKQTGALFRGGKNIAQMMARYISEPAHFAINVHYLTSEHIDIGAENEAIGRWKMLQVSTFRAGGSHLNSAGVGDSL</sequence>